<feature type="domain" description="PDGLE" evidence="8">
    <location>
        <begin position="5"/>
        <end position="108"/>
    </location>
</feature>
<keyword evidence="4 7" id="KW-1133">Transmembrane helix</keyword>
<feature type="region of interest" description="Disordered" evidence="6">
    <location>
        <begin position="42"/>
        <end position="64"/>
    </location>
</feature>
<evidence type="ECO:0000313" key="9">
    <source>
        <dbReference type="EMBL" id="TAJ44481.1"/>
    </source>
</evidence>
<evidence type="ECO:0000256" key="4">
    <source>
        <dbReference type="ARBA" id="ARBA00022989"/>
    </source>
</evidence>
<evidence type="ECO:0000256" key="5">
    <source>
        <dbReference type="ARBA" id="ARBA00023136"/>
    </source>
</evidence>
<dbReference type="InterPro" id="IPR025937">
    <property type="entry name" value="PDGLE_dom"/>
</dbReference>
<evidence type="ECO:0000313" key="10">
    <source>
        <dbReference type="Proteomes" id="UP000292580"/>
    </source>
</evidence>
<proteinExistence type="predicted"/>
<comment type="subcellular location">
    <subcellularLocation>
        <location evidence="1">Cell membrane</location>
    </subcellularLocation>
</comment>
<keyword evidence="2" id="KW-1003">Cell membrane</keyword>
<dbReference type="Proteomes" id="UP000292580">
    <property type="component" value="Unassembled WGS sequence"/>
</dbReference>
<name>A0A483CQM6_9EURY</name>
<dbReference type="EMBL" id="PGCL01000002">
    <property type="protein sequence ID" value="TAJ44481.1"/>
    <property type="molecule type" value="Genomic_DNA"/>
</dbReference>
<keyword evidence="5 7" id="KW-0472">Membrane</keyword>
<keyword evidence="3 7" id="KW-0812">Transmembrane</keyword>
<dbReference type="RefSeq" id="WP_130646272.1">
    <property type="nucleotide sequence ID" value="NZ_PGCL01000002.1"/>
</dbReference>
<dbReference type="GO" id="GO:0005886">
    <property type="term" value="C:plasma membrane"/>
    <property type="evidence" value="ECO:0007669"/>
    <property type="project" value="UniProtKB-SubCell"/>
</dbReference>
<organism evidence="9 10">
    <name type="scientific">Methanofollis fontis</name>
    <dbReference type="NCBI Taxonomy" id="2052832"/>
    <lineage>
        <taxon>Archaea</taxon>
        <taxon>Methanobacteriati</taxon>
        <taxon>Methanobacteriota</taxon>
        <taxon>Stenosarchaea group</taxon>
        <taxon>Methanomicrobia</taxon>
        <taxon>Methanomicrobiales</taxon>
        <taxon>Methanomicrobiaceae</taxon>
        <taxon>Methanofollis</taxon>
    </lineage>
</organism>
<sequence>MMETRQFVAIGLALALVIGVAAVFLASGDPDGLESTALYVQDEKSLTGPSPEDGDPEAVGHEGGMEYAAPMPDYTMGDEAGKTGEVIAVVAGTILALIIVFGVGRLVAASKH</sequence>
<evidence type="ECO:0000256" key="3">
    <source>
        <dbReference type="ARBA" id="ARBA00022692"/>
    </source>
</evidence>
<protein>
    <submittedName>
        <fullName evidence="9">Cobalamin biosynthesis protein CbiN</fullName>
    </submittedName>
</protein>
<gene>
    <name evidence="9" type="ORF">CUJ86_03945</name>
</gene>
<comment type="caution">
    <text evidence="9">The sequence shown here is derived from an EMBL/GenBank/DDBJ whole genome shotgun (WGS) entry which is preliminary data.</text>
</comment>
<reference evidence="9 10" key="1">
    <citation type="submission" date="2017-11" db="EMBL/GenBank/DDBJ databases">
        <title>Isolation and Characterization of Methanofollis Species from Methane Seep Offshore SW Taiwan.</title>
        <authorList>
            <person name="Teng N.-H."/>
            <person name="Lai M.-C."/>
            <person name="Chen S.-C."/>
        </authorList>
    </citation>
    <scope>NUCLEOTIDE SEQUENCE [LARGE SCALE GENOMIC DNA]</scope>
    <source>
        <strain evidence="9 10">FWC-SCC2</strain>
    </source>
</reference>
<accession>A0A483CQM6</accession>
<keyword evidence="10" id="KW-1185">Reference proteome</keyword>
<evidence type="ECO:0000256" key="2">
    <source>
        <dbReference type="ARBA" id="ARBA00022475"/>
    </source>
</evidence>
<evidence type="ECO:0000256" key="6">
    <source>
        <dbReference type="SAM" id="MobiDB-lite"/>
    </source>
</evidence>
<evidence type="ECO:0000256" key="7">
    <source>
        <dbReference type="SAM" id="Phobius"/>
    </source>
</evidence>
<dbReference type="Pfam" id="PF13190">
    <property type="entry name" value="PDGLE"/>
    <property type="match status" value="1"/>
</dbReference>
<dbReference type="OrthoDB" id="142687at2157"/>
<evidence type="ECO:0000259" key="8">
    <source>
        <dbReference type="Pfam" id="PF13190"/>
    </source>
</evidence>
<evidence type="ECO:0000256" key="1">
    <source>
        <dbReference type="ARBA" id="ARBA00004236"/>
    </source>
</evidence>
<feature type="transmembrane region" description="Helical" evidence="7">
    <location>
        <begin position="86"/>
        <end position="108"/>
    </location>
</feature>
<dbReference type="AlphaFoldDB" id="A0A483CQM6"/>